<proteinExistence type="predicted"/>
<dbReference type="AlphaFoldDB" id="A0A328PL92"/>
<comment type="caution">
    <text evidence="1">The sequence shown here is derived from an EMBL/GenBank/DDBJ whole genome shotgun (WGS) entry which is preliminary data.</text>
</comment>
<reference evidence="2" key="1">
    <citation type="submission" date="2018-06" db="EMBL/GenBank/DDBJ databases">
        <authorList>
            <person name="Martinez Ocampo F."/>
            <person name="Quiroz Castaneda R.E."/>
            <person name="Rojas Lopez X."/>
        </authorList>
    </citation>
    <scope>NUCLEOTIDE SEQUENCE [LARGE SCALE GENOMIC DNA]</scope>
    <source>
        <strain evidence="2">INIFAP02</strain>
    </source>
</reference>
<dbReference type="RefSeq" id="WP_112665058.1">
    <property type="nucleotide sequence ID" value="NZ_QKVO01000002.1"/>
</dbReference>
<name>A0A328PL92_9MOLU</name>
<organism evidence="1 2">
    <name type="scientific">Mycoplasma wenyonii</name>
    <dbReference type="NCBI Taxonomy" id="65123"/>
    <lineage>
        <taxon>Bacteria</taxon>
        <taxon>Bacillati</taxon>
        <taxon>Mycoplasmatota</taxon>
        <taxon>Mollicutes</taxon>
        <taxon>Mycoplasmataceae</taxon>
        <taxon>Mycoplasma</taxon>
    </lineage>
</organism>
<dbReference type="Proteomes" id="UP000249762">
    <property type="component" value="Unassembled WGS sequence"/>
</dbReference>
<protein>
    <submittedName>
        <fullName evidence="1">Uncharacterized protein</fullName>
    </submittedName>
</protein>
<keyword evidence="2" id="KW-1185">Reference proteome</keyword>
<evidence type="ECO:0000313" key="2">
    <source>
        <dbReference type="Proteomes" id="UP000249762"/>
    </source>
</evidence>
<dbReference type="EMBL" id="QKVO01000002">
    <property type="protein sequence ID" value="RAO95154.1"/>
    <property type="molecule type" value="Genomic_DNA"/>
</dbReference>
<gene>
    <name evidence="1" type="ORF">DNK47_00805</name>
</gene>
<accession>A0A328PL92</accession>
<sequence length="85" mass="9474">MSVIENGETEIIDLGEASTGWGEAETFNCDPQNVFKVTQPTYGRETWEGKKWVRSASKIKFKLADNCTKTKGRVECDIEIASGEI</sequence>
<evidence type="ECO:0000313" key="1">
    <source>
        <dbReference type="EMBL" id="RAO95154.1"/>
    </source>
</evidence>